<keyword evidence="1" id="KW-0812">Transmembrane</keyword>
<dbReference type="SUPFAM" id="SSF82004">
    <property type="entry name" value="N-utilization substance G protein NusG, insert domain"/>
    <property type="match status" value="1"/>
</dbReference>
<dbReference type="EMBL" id="JAFGIX010000025">
    <property type="protein sequence ID" value="MBN1572580.1"/>
    <property type="molecule type" value="Genomic_DNA"/>
</dbReference>
<evidence type="ECO:0000256" key="1">
    <source>
        <dbReference type="SAM" id="Phobius"/>
    </source>
</evidence>
<dbReference type="Proteomes" id="UP000809273">
    <property type="component" value="Unassembled WGS sequence"/>
</dbReference>
<name>A0A9D8KE40_9DELT</name>
<proteinExistence type="predicted"/>
<keyword evidence="1" id="KW-1133">Transmembrane helix</keyword>
<keyword evidence="1" id="KW-0472">Membrane</keyword>
<feature type="transmembrane region" description="Helical" evidence="1">
    <location>
        <begin position="6"/>
        <end position="23"/>
    </location>
</feature>
<dbReference type="AlphaFoldDB" id="A0A9D8KE40"/>
<dbReference type="Pfam" id="PF07009">
    <property type="entry name" value="NusG_II"/>
    <property type="match status" value="1"/>
</dbReference>
<protein>
    <submittedName>
        <fullName evidence="2">NusG domain II-containing protein</fullName>
    </submittedName>
</protein>
<gene>
    <name evidence="2" type="ORF">JW984_05210</name>
</gene>
<evidence type="ECO:0000313" key="3">
    <source>
        <dbReference type="Proteomes" id="UP000809273"/>
    </source>
</evidence>
<comment type="caution">
    <text evidence="2">The sequence shown here is derived from an EMBL/GenBank/DDBJ whole genome shotgun (WGS) entry which is preliminary data.</text>
</comment>
<dbReference type="InterPro" id="IPR038690">
    <property type="entry name" value="NusG_2_sf"/>
</dbReference>
<evidence type="ECO:0000313" key="2">
    <source>
        <dbReference type="EMBL" id="MBN1572580.1"/>
    </source>
</evidence>
<organism evidence="2 3">
    <name type="scientific">Candidatus Zymogenus saltonus</name>
    <dbReference type="NCBI Taxonomy" id="2844893"/>
    <lineage>
        <taxon>Bacteria</taxon>
        <taxon>Deltaproteobacteria</taxon>
        <taxon>Candidatus Zymogenia</taxon>
        <taxon>Candidatus Zymogeniales</taxon>
        <taxon>Candidatus Zymogenaceae</taxon>
        <taxon>Candidatus Zymogenus</taxon>
    </lineage>
</organism>
<reference evidence="2" key="1">
    <citation type="journal article" date="2021" name="Environ. Microbiol.">
        <title>Genomic characterization of three novel Desulfobacterota classes expand the metabolic and phylogenetic diversity of the phylum.</title>
        <authorList>
            <person name="Murphy C.L."/>
            <person name="Biggerstaff J."/>
            <person name="Eichhorn A."/>
            <person name="Ewing E."/>
            <person name="Shahan R."/>
            <person name="Soriano D."/>
            <person name="Stewart S."/>
            <person name="VanMol K."/>
            <person name="Walker R."/>
            <person name="Walters P."/>
            <person name="Elshahed M.S."/>
            <person name="Youssef N.H."/>
        </authorList>
    </citation>
    <scope>NUCLEOTIDE SEQUENCE</scope>
    <source>
        <strain evidence="2">Zod_Metabat.24</strain>
    </source>
</reference>
<sequence>MKRSDIIFIVICVVLIATAFVFFKSISANAGRTVVIEEGNEVFGTYPISEDRVIEVTGILGVSTVVIEDGEVYMKDSPCPNKVCINMGRISKKGDTIVCIPNRIYITIK</sequence>
<dbReference type="CDD" id="cd09910">
    <property type="entry name" value="NGN-insert_like"/>
    <property type="match status" value="1"/>
</dbReference>
<accession>A0A9D8KE40</accession>
<dbReference type="Gene3D" id="2.60.320.10">
    <property type="entry name" value="N-utilization substance G protein NusG, insert domain"/>
    <property type="match status" value="1"/>
</dbReference>
<reference evidence="2" key="2">
    <citation type="submission" date="2021-01" db="EMBL/GenBank/DDBJ databases">
        <authorList>
            <person name="Hahn C.R."/>
            <person name="Youssef N.H."/>
            <person name="Elshahed M."/>
        </authorList>
    </citation>
    <scope>NUCLEOTIDE SEQUENCE</scope>
    <source>
        <strain evidence="2">Zod_Metabat.24</strain>
    </source>
</reference>